<dbReference type="AlphaFoldDB" id="A0A1Y2DWC3"/>
<organism evidence="1 2">
    <name type="scientific">Pseudomassariella vexata</name>
    <dbReference type="NCBI Taxonomy" id="1141098"/>
    <lineage>
        <taxon>Eukaryota</taxon>
        <taxon>Fungi</taxon>
        <taxon>Dikarya</taxon>
        <taxon>Ascomycota</taxon>
        <taxon>Pezizomycotina</taxon>
        <taxon>Sordariomycetes</taxon>
        <taxon>Xylariomycetidae</taxon>
        <taxon>Amphisphaeriales</taxon>
        <taxon>Pseudomassariaceae</taxon>
        <taxon>Pseudomassariella</taxon>
    </lineage>
</organism>
<dbReference type="InParanoid" id="A0A1Y2DWC3"/>
<evidence type="ECO:0000313" key="1">
    <source>
        <dbReference type="EMBL" id="ORY63563.1"/>
    </source>
</evidence>
<comment type="caution">
    <text evidence="1">The sequence shown here is derived from an EMBL/GenBank/DDBJ whole genome shotgun (WGS) entry which is preliminary data.</text>
</comment>
<evidence type="ECO:0000313" key="2">
    <source>
        <dbReference type="Proteomes" id="UP000193689"/>
    </source>
</evidence>
<proteinExistence type="predicted"/>
<dbReference type="EMBL" id="MCFJ01000008">
    <property type="protein sequence ID" value="ORY63563.1"/>
    <property type="molecule type" value="Genomic_DNA"/>
</dbReference>
<name>A0A1Y2DWC3_9PEZI</name>
<reference evidence="1 2" key="1">
    <citation type="submission" date="2016-07" db="EMBL/GenBank/DDBJ databases">
        <title>Pervasive Adenine N6-methylation of Active Genes in Fungi.</title>
        <authorList>
            <consortium name="DOE Joint Genome Institute"/>
            <person name="Mondo S.J."/>
            <person name="Dannebaum R.O."/>
            <person name="Kuo R.C."/>
            <person name="Labutti K."/>
            <person name="Haridas S."/>
            <person name="Kuo A."/>
            <person name="Salamov A."/>
            <person name="Ahrendt S.R."/>
            <person name="Lipzen A."/>
            <person name="Sullivan W."/>
            <person name="Andreopoulos W.B."/>
            <person name="Clum A."/>
            <person name="Lindquist E."/>
            <person name="Daum C."/>
            <person name="Ramamoorthy G.K."/>
            <person name="Gryganskyi A."/>
            <person name="Culley D."/>
            <person name="Magnuson J.K."/>
            <person name="James T.Y."/>
            <person name="O'Malley M.A."/>
            <person name="Stajich J.E."/>
            <person name="Spatafora J.W."/>
            <person name="Visel A."/>
            <person name="Grigoriev I.V."/>
        </authorList>
    </citation>
    <scope>NUCLEOTIDE SEQUENCE [LARGE SCALE GENOMIC DNA]</scope>
    <source>
        <strain evidence="1 2">CBS 129021</strain>
    </source>
</reference>
<sequence>MTGVSHSPEYRQPQHEIRLSVESETRRSVYPCAVTHQFLLWYAIEYLSVFIDVFGFSFESSRLFPLFIPQLDALPCQFQLKLIALSVKFCRCFILSRGNMRRNFADINQHQINSHMKKYPTLRVDPCFPIFRAHGLTWVHEVTPLRPCGYRICGTCIKARTG</sequence>
<protein>
    <submittedName>
        <fullName evidence="1">Uncharacterized protein</fullName>
    </submittedName>
</protein>
<gene>
    <name evidence="1" type="ORF">BCR38DRAFT_230905</name>
</gene>
<accession>A0A1Y2DWC3</accession>
<dbReference type="Proteomes" id="UP000193689">
    <property type="component" value="Unassembled WGS sequence"/>
</dbReference>
<dbReference type="RefSeq" id="XP_040715220.1">
    <property type="nucleotide sequence ID" value="XM_040854314.1"/>
</dbReference>
<dbReference type="GeneID" id="63770526"/>
<keyword evidence="2" id="KW-1185">Reference proteome</keyword>